<sequence length="226" mass="25665">MKAIIISDDVWYLSGISEGMKAQEIVTECWLIKNSDDWKQAIAGLDPYQPKERLVLLCVSNATLLSALTRHFYGKTKLCISPPGLNSSRPFFCQNGVYYFNKNIALAELIDIFMLVLKTKNRKENTLTEREMFILNELISAGSVKGVYNAVRVSYRVVSYYKRSALKKMGLPGCQNYLTIYPAIVAVKKVLHSWQHEEQESIVTRHTYRLNSTLEPFDAKPSAISA</sequence>
<gene>
    <name evidence="1" type="ORF">VSR74_08705</name>
</gene>
<evidence type="ECO:0008006" key="3">
    <source>
        <dbReference type="Google" id="ProtNLM"/>
    </source>
</evidence>
<proteinExistence type="predicted"/>
<accession>A0ABV0HHE1</accession>
<reference evidence="1 2" key="1">
    <citation type="submission" date="2024-01" db="EMBL/GenBank/DDBJ databases">
        <title>Pseudocitrobacter sp. Endophytic strain Cyp-38L.</title>
        <authorList>
            <person name="Amer M.A."/>
            <person name="Hamed S.M."/>
        </authorList>
    </citation>
    <scope>NUCLEOTIDE SEQUENCE [LARGE SCALE GENOMIC DNA]</scope>
    <source>
        <strain evidence="1 2">Cyp38S</strain>
    </source>
</reference>
<dbReference type="Proteomes" id="UP001444146">
    <property type="component" value="Unassembled WGS sequence"/>
</dbReference>
<evidence type="ECO:0000313" key="1">
    <source>
        <dbReference type="EMBL" id="MEO3989894.1"/>
    </source>
</evidence>
<dbReference type="RefSeq" id="WP_347794299.1">
    <property type="nucleotide sequence ID" value="NZ_JAYMYY010000001.1"/>
</dbReference>
<dbReference type="EMBL" id="JAYMYY010000001">
    <property type="protein sequence ID" value="MEO3989894.1"/>
    <property type="molecule type" value="Genomic_DNA"/>
</dbReference>
<evidence type="ECO:0000313" key="2">
    <source>
        <dbReference type="Proteomes" id="UP001444146"/>
    </source>
</evidence>
<comment type="caution">
    <text evidence="1">The sequence shown here is derived from an EMBL/GenBank/DDBJ whole genome shotgun (WGS) entry which is preliminary data.</text>
</comment>
<protein>
    <recommendedName>
        <fullName evidence="3">HTH luxR-type domain-containing protein</fullName>
    </recommendedName>
</protein>
<name>A0ABV0HHE1_9ENTR</name>
<keyword evidence="2" id="KW-1185">Reference proteome</keyword>
<organism evidence="1 2">
    <name type="scientific">Pseudocitrobacter cyperus</name>
    <dbReference type="NCBI Taxonomy" id="3112843"/>
    <lineage>
        <taxon>Bacteria</taxon>
        <taxon>Pseudomonadati</taxon>
        <taxon>Pseudomonadota</taxon>
        <taxon>Gammaproteobacteria</taxon>
        <taxon>Enterobacterales</taxon>
        <taxon>Enterobacteriaceae</taxon>
        <taxon>Pseudocitrobacter</taxon>
    </lineage>
</organism>